<dbReference type="OrthoDB" id="7490044at2759"/>
<sequence>MLNSDIDDGWFLKSILWTDEFKFSKEGITNFHNLHEWVDKDNNPHWKKQDLPDDYIQLEDEPLEKTMTSSCRQDPQEILADHRNEVNVQRTNDTVNINQELDEDFTLASISQKTKITLIKDNINIDDHVLVRWGNRIYPGKVLSTCEEGLMVDIMKRGVKF</sequence>
<gene>
    <name evidence="1" type="ORF">DIATSA_LOCUS10433</name>
</gene>
<proteinExistence type="predicted"/>
<reference evidence="1" key="1">
    <citation type="submission" date="2021-12" db="EMBL/GenBank/DDBJ databases">
        <authorList>
            <person name="King R."/>
        </authorList>
    </citation>
    <scope>NUCLEOTIDE SEQUENCE</scope>
</reference>
<evidence type="ECO:0000313" key="2">
    <source>
        <dbReference type="Proteomes" id="UP001153714"/>
    </source>
</evidence>
<name>A0A9N9R9A0_9NEOP</name>
<protein>
    <submittedName>
        <fullName evidence="1">Uncharacterized protein</fullName>
    </submittedName>
</protein>
<dbReference type="Proteomes" id="UP001153714">
    <property type="component" value="Chromosome 5"/>
</dbReference>
<accession>A0A9N9R9A0</accession>
<evidence type="ECO:0000313" key="1">
    <source>
        <dbReference type="EMBL" id="CAG9792952.1"/>
    </source>
</evidence>
<dbReference type="EMBL" id="OU893336">
    <property type="protein sequence ID" value="CAG9792952.1"/>
    <property type="molecule type" value="Genomic_DNA"/>
</dbReference>
<organism evidence="1 2">
    <name type="scientific">Diatraea saccharalis</name>
    <name type="common">sugarcane borer</name>
    <dbReference type="NCBI Taxonomy" id="40085"/>
    <lineage>
        <taxon>Eukaryota</taxon>
        <taxon>Metazoa</taxon>
        <taxon>Ecdysozoa</taxon>
        <taxon>Arthropoda</taxon>
        <taxon>Hexapoda</taxon>
        <taxon>Insecta</taxon>
        <taxon>Pterygota</taxon>
        <taxon>Neoptera</taxon>
        <taxon>Endopterygota</taxon>
        <taxon>Lepidoptera</taxon>
        <taxon>Glossata</taxon>
        <taxon>Ditrysia</taxon>
        <taxon>Pyraloidea</taxon>
        <taxon>Crambidae</taxon>
        <taxon>Crambinae</taxon>
        <taxon>Diatraea</taxon>
    </lineage>
</organism>
<dbReference type="AlphaFoldDB" id="A0A9N9R9A0"/>
<keyword evidence="2" id="KW-1185">Reference proteome</keyword>
<reference evidence="1" key="2">
    <citation type="submission" date="2022-10" db="EMBL/GenBank/DDBJ databases">
        <authorList>
            <consortium name="ENA_rothamsted_submissions"/>
            <consortium name="culmorum"/>
            <person name="King R."/>
        </authorList>
    </citation>
    <scope>NUCLEOTIDE SEQUENCE</scope>
</reference>